<evidence type="ECO:0000256" key="5">
    <source>
        <dbReference type="ARBA" id="ARBA00023237"/>
    </source>
</evidence>
<feature type="domain" description="RagB/SusD" evidence="7">
    <location>
        <begin position="328"/>
        <end position="428"/>
    </location>
</feature>
<accession>A0A1N6E3B2</accession>
<dbReference type="Pfam" id="PF07980">
    <property type="entry name" value="SusD_RagB"/>
    <property type="match status" value="1"/>
</dbReference>
<evidence type="ECO:0000256" key="4">
    <source>
        <dbReference type="ARBA" id="ARBA00023136"/>
    </source>
</evidence>
<evidence type="ECO:0000256" key="6">
    <source>
        <dbReference type="SAM" id="SignalP"/>
    </source>
</evidence>
<name>A0A1N6E3B2_9BACT</name>
<dbReference type="Gene3D" id="1.25.40.390">
    <property type="match status" value="1"/>
</dbReference>
<dbReference type="InterPro" id="IPR012944">
    <property type="entry name" value="SusD_RagB_dom"/>
</dbReference>
<dbReference type="RefSeq" id="WP_074238424.1">
    <property type="nucleotide sequence ID" value="NZ_FSRA01000001.1"/>
</dbReference>
<feature type="domain" description="SusD-like N-terminal" evidence="8">
    <location>
        <begin position="41"/>
        <end position="219"/>
    </location>
</feature>
<dbReference type="Proteomes" id="UP000185003">
    <property type="component" value="Unassembled WGS sequence"/>
</dbReference>
<keyword evidence="3 6" id="KW-0732">Signal</keyword>
<sequence>MKTTYIKISLLSLFSMTAIVASCSKLLDEKPNQSITTINTLKDLQGVLRQPNMISFGGLVNIGADQYVHSNSAYSTMAINFQNAYRWDKDALFDIWSGAYRGIYAANLVLTEMERIKEGTEFERNDLRGQALFFRAFSLYQLTQVYCRPYGPDAQTALGLPLRLTPNVEEKISRASLQETYNKIIGDTKEAIGLLPLRNIAINLPGKISCYGFLAKMYLSMREYSEAEKYSSLYLAESPQLLDYNTLDTLANPSIPRINLESTFDAGMTSVSTNAVVTANPILIQSYHTNDLRKKVLFMINADGSAVFKGSYFRSVSNQGYCGIATDEVYLIRSECLVRLNRIEDGLKDLNYLLVRRWKTNRFTPVQTTSKEDAIQILINERNKELIFRGTRWSDLRRLNEDGANISLSRTINGVTYNLPAKDNRWIWLIPAEVINLSGIQQNER</sequence>
<gene>
    <name evidence="9" type="ORF">SAMN04488055_1270</name>
</gene>
<keyword evidence="4" id="KW-0472">Membrane</keyword>
<feature type="chain" id="PRO_5012590971" evidence="6">
    <location>
        <begin position="21"/>
        <end position="445"/>
    </location>
</feature>
<comment type="subcellular location">
    <subcellularLocation>
        <location evidence="1">Cell outer membrane</location>
    </subcellularLocation>
</comment>
<dbReference type="PROSITE" id="PS51257">
    <property type="entry name" value="PROKAR_LIPOPROTEIN"/>
    <property type="match status" value="1"/>
</dbReference>
<dbReference type="SUPFAM" id="SSF48452">
    <property type="entry name" value="TPR-like"/>
    <property type="match status" value="1"/>
</dbReference>
<protein>
    <submittedName>
        <fullName evidence="9">SusD family protein</fullName>
    </submittedName>
</protein>
<evidence type="ECO:0000313" key="10">
    <source>
        <dbReference type="Proteomes" id="UP000185003"/>
    </source>
</evidence>
<keyword evidence="5" id="KW-0998">Cell outer membrane</keyword>
<evidence type="ECO:0000256" key="1">
    <source>
        <dbReference type="ARBA" id="ARBA00004442"/>
    </source>
</evidence>
<dbReference type="AlphaFoldDB" id="A0A1N6E3B2"/>
<dbReference type="Pfam" id="PF14322">
    <property type="entry name" value="SusD-like_3"/>
    <property type="match status" value="1"/>
</dbReference>
<proteinExistence type="inferred from homology"/>
<keyword evidence="10" id="KW-1185">Reference proteome</keyword>
<dbReference type="GO" id="GO:0009279">
    <property type="term" value="C:cell outer membrane"/>
    <property type="evidence" value="ECO:0007669"/>
    <property type="project" value="UniProtKB-SubCell"/>
</dbReference>
<dbReference type="InterPro" id="IPR033985">
    <property type="entry name" value="SusD-like_N"/>
</dbReference>
<dbReference type="OrthoDB" id="653598at2"/>
<feature type="signal peptide" evidence="6">
    <location>
        <begin position="1"/>
        <end position="20"/>
    </location>
</feature>
<dbReference type="STRING" id="536979.SAMN04488055_1270"/>
<evidence type="ECO:0000256" key="3">
    <source>
        <dbReference type="ARBA" id="ARBA00022729"/>
    </source>
</evidence>
<dbReference type="InterPro" id="IPR011990">
    <property type="entry name" value="TPR-like_helical_dom_sf"/>
</dbReference>
<dbReference type="EMBL" id="FSRA01000001">
    <property type="protein sequence ID" value="SIN77482.1"/>
    <property type="molecule type" value="Genomic_DNA"/>
</dbReference>
<comment type="similarity">
    <text evidence="2">Belongs to the SusD family.</text>
</comment>
<evidence type="ECO:0000313" key="9">
    <source>
        <dbReference type="EMBL" id="SIN77482.1"/>
    </source>
</evidence>
<organism evidence="9 10">
    <name type="scientific">Chitinophaga niabensis</name>
    <dbReference type="NCBI Taxonomy" id="536979"/>
    <lineage>
        <taxon>Bacteria</taxon>
        <taxon>Pseudomonadati</taxon>
        <taxon>Bacteroidota</taxon>
        <taxon>Chitinophagia</taxon>
        <taxon>Chitinophagales</taxon>
        <taxon>Chitinophagaceae</taxon>
        <taxon>Chitinophaga</taxon>
    </lineage>
</organism>
<evidence type="ECO:0000259" key="8">
    <source>
        <dbReference type="Pfam" id="PF14322"/>
    </source>
</evidence>
<reference evidence="10" key="1">
    <citation type="submission" date="2016-11" db="EMBL/GenBank/DDBJ databases">
        <authorList>
            <person name="Varghese N."/>
            <person name="Submissions S."/>
        </authorList>
    </citation>
    <scope>NUCLEOTIDE SEQUENCE [LARGE SCALE GENOMIC DNA]</scope>
    <source>
        <strain evidence="10">DSM 24787</strain>
    </source>
</reference>
<evidence type="ECO:0000259" key="7">
    <source>
        <dbReference type="Pfam" id="PF07980"/>
    </source>
</evidence>
<evidence type="ECO:0000256" key="2">
    <source>
        <dbReference type="ARBA" id="ARBA00006275"/>
    </source>
</evidence>